<keyword evidence="6 9" id="KW-0812">Transmembrane</keyword>
<evidence type="ECO:0000256" key="4">
    <source>
        <dbReference type="ARBA" id="ARBA00022597"/>
    </source>
</evidence>
<keyword evidence="3" id="KW-1003">Cell membrane</keyword>
<comment type="caution">
    <text evidence="10">The sequence shown here is derived from an EMBL/GenBank/DDBJ whole genome shotgun (WGS) entry which is preliminary data.</text>
</comment>
<feature type="transmembrane region" description="Helical" evidence="9">
    <location>
        <begin position="84"/>
        <end position="106"/>
    </location>
</feature>
<dbReference type="EMBL" id="MLJW01003124">
    <property type="protein sequence ID" value="OIQ72799.1"/>
    <property type="molecule type" value="Genomic_DNA"/>
</dbReference>
<evidence type="ECO:0000313" key="10">
    <source>
        <dbReference type="EMBL" id="OIQ72799.1"/>
    </source>
</evidence>
<keyword evidence="4" id="KW-0762">Sugar transport</keyword>
<name>A0A1J5PYB0_9ZZZZ</name>
<keyword evidence="7 9" id="KW-1133">Transmembrane helix</keyword>
<dbReference type="GO" id="GO:0015577">
    <property type="term" value="F:galactitol transmembrane transporter activity"/>
    <property type="evidence" value="ECO:0007669"/>
    <property type="project" value="InterPro"/>
</dbReference>
<dbReference type="InterPro" id="IPR004703">
    <property type="entry name" value="PTS_sugar-sp_permease"/>
</dbReference>
<evidence type="ECO:0000256" key="7">
    <source>
        <dbReference type="ARBA" id="ARBA00022989"/>
    </source>
</evidence>
<sequence length="172" mass="18690">MAVGLRAQVTRFFPHRKNLIVAMDTGFLMHHKSVMVTGLILMMLAVLIALVLPGNKVLPLGDLPNLISVMSLSVLIFRGNVFRAVVAGIPVIITFLLISSNLAPLITQLASQTPSFNSAGLGQITAFTDGGHQLRFLIYSLYQGELWAMLALPLLLGAIVMVRRRFRAAAPQ</sequence>
<organism evidence="10">
    <name type="scientific">mine drainage metagenome</name>
    <dbReference type="NCBI Taxonomy" id="410659"/>
    <lineage>
        <taxon>unclassified sequences</taxon>
        <taxon>metagenomes</taxon>
        <taxon>ecological metagenomes</taxon>
    </lineage>
</organism>
<dbReference type="PANTHER" id="PTHR37324">
    <property type="entry name" value="PTS SYSTEM GALACTITOL-SPECIFIC EIIC COMPONENT"/>
    <property type="match status" value="1"/>
</dbReference>
<dbReference type="InterPro" id="IPR013853">
    <property type="entry name" value="EIIC-GAT"/>
</dbReference>
<proteinExistence type="predicted"/>
<evidence type="ECO:0000256" key="3">
    <source>
        <dbReference type="ARBA" id="ARBA00022475"/>
    </source>
</evidence>
<protein>
    <submittedName>
        <fullName evidence="10">Galactitol permease IIC component</fullName>
    </submittedName>
</protein>
<evidence type="ECO:0000256" key="6">
    <source>
        <dbReference type="ARBA" id="ARBA00022692"/>
    </source>
</evidence>
<keyword evidence="2" id="KW-0813">Transport</keyword>
<evidence type="ECO:0000256" key="9">
    <source>
        <dbReference type="SAM" id="Phobius"/>
    </source>
</evidence>
<dbReference type="AlphaFoldDB" id="A0A1J5PYB0"/>
<dbReference type="GO" id="GO:0005886">
    <property type="term" value="C:plasma membrane"/>
    <property type="evidence" value="ECO:0007669"/>
    <property type="project" value="UniProtKB-SubCell"/>
</dbReference>
<dbReference type="GO" id="GO:0009401">
    <property type="term" value="P:phosphoenolpyruvate-dependent sugar phosphotransferase system"/>
    <property type="evidence" value="ECO:0007669"/>
    <property type="project" value="UniProtKB-KW"/>
</dbReference>
<dbReference type="PANTHER" id="PTHR37324:SF2">
    <property type="entry name" value="PTS SYSTEM GALACTITOL-SPECIFIC EIIC COMPONENT"/>
    <property type="match status" value="1"/>
</dbReference>
<accession>A0A1J5PYB0</accession>
<evidence type="ECO:0000256" key="8">
    <source>
        <dbReference type="ARBA" id="ARBA00023136"/>
    </source>
</evidence>
<keyword evidence="5" id="KW-0598">Phosphotransferase system</keyword>
<reference evidence="10" key="1">
    <citation type="submission" date="2016-10" db="EMBL/GenBank/DDBJ databases">
        <title>Sequence of Gallionella enrichment culture.</title>
        <authorList>
            <person name="Poehlein A."/>
            <person name="Muehling M."/>
            <person name="Daniel R."/>
        </authorList>
    </citation>
    <scope>NUCLEOTIDE SEQUENCE</scope>
</reference>
<keyword evidence="8 9" id="KW-0472">Membrane</keyword>
<comment type="subcellular location">
    <subcellularLocation>
        <location evidence="1">Cell membrane</location>
        <topology evidence="1">Multi-pass membrane protein</topology>
    </subcellularLocation>
</comment>
<dbReference type="Pfam" id="PF03611">
    <property type="entry name" value="EIIC-GAT"/>
    <property type="match status" value="1"/>
</dbReference>
<evidence type="ECO:0000256" key="1">
    <source>
        <dbReference type="ARBA" id="ARBA00004651"/>
    </source>
</evidence>
<feature type="transmembrane region" description="Helical" evidence="9">
    <location>
        <begin position="33"/>
        <end position="52"/>
    </location>
</feature>
<feature type="transmembrane region" description="Helical" evidence="9">
    <location>
        <begin position="58"/>
        <end position="77"/>
    </location>
</feature>
<evidence type="ECO:0000256" key="2">
    <source>
        <dbReference type="ARBA" id="ARBA00022448"/>
    </source>
</evidence>
<gene>
    <name evidence="10" type="primary">gatC_15</name>
    <name evidence="10" type="ORF">GALL_455690</name>
</gene>
<evidence type="ECO:0000256" key="5">
    <source>
        <dbReference type="ARBA" id="ARBA00022683"/>
    </source>
</evidence>
<feature type="transmembrane region" description="Helical" evidence="9">
    <location>
        <begin position="146"/>
        <end position="162"/>
    </location>
</feature>